<name>A0ABN1MEL1_9FLAO</name>
<evidence type="ECO:0000313" key="2">
    <source>
        <dbReference type="EMBL" id="GAA0871539.1"/>
    </source>
</evidence>
<keyword evidence="3" id="KW-1185">Reference proteome</keyword>
<dbReference type="EMBL" id="BAAAFG010000002">
    <property type="protein sequence ID" value="GAA0871539.1"/>
    <property type="molecule type" value="Genomic_DNA"/>
</dbReference>
<dbReference type="Proteomes" id="UP001500507">
    <property type="component" value="Unassembled WGS sequence"/>
</dbReference>
<dbReference type="RefSeq" id="WP_343763871.1">
    <property type="nucleotide sequence ID" value="NZ_BAAAFG010000002.1"/>
</dbReference>
<evidence type="ECO:0000259" key="1">
    <source>
        <dbReference type="Pfam" id="PF20448"/>
    </source>
</evidence>
<proteinExistence type="predicted"/>
<feature type="domain" description="DUF6705" evidence="1">
    <location>
        <begin position="1"/>
        <end position="151"/>
    </location>
</feature>
<gene>
    <name evidence="2" type="ORF">GCM10009117_06850</name>
</gene>
<organism evidence="2 3">
    <name type="scientific">Gangjinia marincola</name>
    <dbReference type="NCBI Taxonomy" id="578463"/>
    <lineage>
        <taxon>Bacteria</taxon>
        <taxon>Pseudomonadati</taxon>
        <taxon>Bacteroidota</taxon>
        <taxon>Flavobacteriia</taxon>
        <taxon>Flavobacteriales</taxon>
        <taxon>Flavobacteriaceae</taxon>
        <taxon>Gangjinia</taxon>
    </lineage>
</organism>
<accession>A0ABN1MEL1</accession>
<reference evidence="2 3" key="1">
    <citation type="journal article" date="2019" name="Int. J. Syst. Evol. Microbiol.">
        <title>The Global Catalogue of Microorganisms (GCM) 10K type strain sequencing project: providing services to taxonomists for standard genome sequencing and annotation.</title>
        <authorList>
            <consortium name="The Broad Institute Genomics Platform"/>
            <consortium name="The Broad Institute Genome Sequencing Center for Infectious Disease"/>
            <person name="Wu L."/>
            <person name="Ma J."/>
        </authorList>
    </citation>
    <scope>NUCLEOTIDE SEQUENCE [LARGE SCALE GENOMIC DNA]</scope>
    <source>
        <strain evidence="2 3">JCM 16082</strain>
    </source>
</reference>
<comment type="caution">
    <text evidence="2">The sequence shown here is derived from an EMBL/GenBank/DDBJ whole genome shotgun (WGS) entry which is preliminary data.</text>
</comment>
<dbReference type="Pfam" id="PF20448">
    <property type="entry name" value="DUF6705"/>
    <property type="match status" value="1"/>
</dbReference>
<sequence length="208" mass="23912">MKNQLLYLSLLCFTAGISQTPVFPVEALYPTEENHPNVKEYYKDIDNLFNQYEGTWLHESDGKSLKLELKKFELSDHNAYYIDLLIGEYQYSENGTIIVNTLSQIENSYTSGCRHSICGYSIEDSCFYHPVSDCIEGEKRIVLHMRDINEPGISYELILHKRIINLQEALSVSMGDAYVQASFKENETPPTSTIDLNFDNDLIFLKVE</sequence>
<evidence type="ECO:0000313" key="3">
    <source>
        <dbReference type="Proteomes" id="UP001500507"/>
    </source>
</evidence>
<protein>
    <recommendedName>
        <fullName evidence="1">DUF6705 domain-containing protein</fullName>
    </recommendedName>
</protein>
<dbReference type="InterPro" id="IPR046551">
    <property type="entry name" value="DUF6705"/>
</dbReference>